<organism evidence="1 2">
    <name type="scientific">Virgisporangium ochraceum</name>
    <dbReference type="NCBI Taxonomy" id="65505"/>
    <lineage>
        <taxon>Bacteria</taxon>
        <taxon>Bacillati</taxon>
        <taxon>Actinomycetota</taxon>
        <taxon>Actinomycetes</taxon>
        <taxon>Micromonosporales</taxon>
        <taxon>Micromonosporaceae</taxon>
        <taxon>Virgisporangium</taxon>
    </lineage>
</organism>
<name>A0A8J3ZWR3_9ACTN</name>
<gene>
    <name evidence="1" type="ORF">Voc01_064540</name>
</gene>
<evidence type="ECO:0000313" key="1">
    <source>
        <dbReference type="EMBL" id="GIJ71537.1"/>
    </source>
</evidence>
<protein>
    <submittedName>
        <fullName evidence="1">Uncharacterized protein</fullName>
    </submittedName>
</protein>
<dbReference type="Gene3D" id="1.10.132.50">
    <property type="entry name" value="ATP synthase (C/AC39) subunit, domain 3"/>
    <property type="match status" value="1"/>
</dbReference>
<proteinExistence type="predicted"/>
<sequence>MSTSAWIAGSVRARALVRRRIGAAAARRIAAAPTAAAAVHLLADTPYGRDVHSGQDPDTAERALTATVLWHLRVLAGWLPPGGVEPLRALASWYEVVNIDEHVRRLTGRPTGPPYRLGALSTAWGRVSATDSLEAVRATLAASSWGDPGAAQPRDIALGIRIGWAERVVRVVPAAEAWVAGAVALLAAREAVAGSVLPAALIRRLEALLGKGTTPTGPVGALVAALPARGAWVFADGPEPDRWWRAEARWWHRIERDGLAMLTRHRFGLPVVVGATAVLTADAWRTRAALVCAARGGQVEVFDELA</sequence>
<evidence type="ECO:0000313" key="2">
    <source>
        <dbReference type="Proteomes" id="UP000635606"/>
    </source>
</evidence>
<accession>A0A8J3ZWR3</accession>
<keyword evidence="2" id="KW-1185">Reference proteome</keyword>
<reference evidence="1" key="1">
    <citation type="submission" date="2021-01" db="EMBL/GenBank/DDBJ databases">
        <title>Whole genome shotgun sequence of Virgisporangium ochraceum NBRC 16418.</title>
        <authorList>
            <person name="Komaki H."/>
            <person name="Tamura T."/>
        </authorList>
    </citation>
    <scope>NUCLEOTIDE SEQUENCE</scope>
    <source>
        <strain evidence="1">NBRC 16418</strain>
    </source>
</reference>
<dbReference type="InterPro" id="IPR044911">
    <property type="entry name" value="V-type_ATPase_csu/dsu_dom_3"/>
</dbReference>
<dbReference type="AlphaFoldDB" id="A0A8J3ZWR3"/>
<dbReference type="RefSeq" id="WP_203931398.1">
    <property type="nucleotide sequence ID" value="NZ_BOPH01000088.1"/>
</dbReference>
<dbReference type="Proteomes" id="UP000635606">
    <property type="component" value="Unassembled WGS sequence"/>
</dbReference>
<comment type="caution">
    <text evidence="1">The sequence shown here is derived from an EMBL/GenBank/DDBJ whole genome shotgun (WGS) entry which is preliminary data.</text>
</comment>
<dbReference type="EMBL" id="BOPH01000088">
    <property type="protein sequence ID" value="GIJ71537.1"/>
    <property type="molecule type" value="Genomic_DNA"/>
</dbReference>